<keyword evidence="2" id="KW-1185">Reference proteome</keyword>
<evidence type="ECO:0000313" key="1">
    <source>
        <dbReference type="EMBL" id="KAJ9660814.1"/>
    </source>
</evidence>
<sequence length="561" mass="64198">MLDPRILRALNAQRQQAESRKTFYETVTKVMLHDKEWLKRKRIVVCCDGTSSDDIQPSNRTNVALIHHALKDLSDDGVEQKTYYIPGCGTGHNWWLNLNNARTGNDMPNKILEAYLKISSVYESTYDQIFLVGFSRGAHIAKCVARFIHDFGILRKAPDTTAKQYSESVERYFNLWLASLTKLANDDVELSVEVDPKDEELLIRNARIRACALFDTVDTMLKVVPFSTSSMLFTPNKVLNAIDSRVCKNIDHAIQALALNEHRDLFRHVSWYRDDFEKQAAGRQLRQCWFYGYHLHVGGGGDQDYISVIPLIWMVAQLHELGLAFDFVKLTKNVESAKPLPDHRERPMLRSFSSVGSVISFAGQRVMAMSTKLSNSANDWKYLFWSNAKRTPCRRFQRNADTGAFDELPNNDNLANESIHWTVRYFDKKKVLPSPPFPNGSTFFKDESGSWAWRIPGRVPTDSSSDADTVPEAPCHDSEIMLLHQWYDELYRKIKKELADGKQPDKQVSLVRHVLHALRPVVKDLHGETCTTRTIARAVVDGTKKRVAHKKRRGKEGTKDR</sequence>
<organism evidence="1 2">
    <name type="scientific">Neophaeococcomyces mojaviensis</name>
    <dbReference type="NCBI Taxonomy" id="3383035"/>
    <lineage>
        <taxon>Eukaryota</taxon>
        <taxon>Fungi</taxon>
        <taxon>Dikarya</taxon>
        <taxon>Ascomycota</taxon>
        <taxon>Pezizomycotina</taxon>
        <taxon>Eurotiomycetes</taxon>
        <taxon>Chaetothyriomycetidae</taxon>
        <taxon>Chaetothyriales</taxon>
        <taxon>Chaetothyriales incertae sedis</taxon>
        <taxon>Neophaeococcomyces</taxon>
    </lineage>
</organism>
<evidence type="ECO:0000313" key="2">
    <source>
        <dbReference type="Proteomes" id="UP001172386"/>
    </source>
</evidence>
<accession>A0ACC3AEK4</accession>
<reference evidence="1" key="1">
    <citation type="submission" date="2022-10" db="EMBL/GenBank/DDBJ databases">
        <title>Culturing micro-colonial fungi from biological soil crusts in the Mojave desert and describing Neophaeococcomyces mojavensis, and introducing the new genera and species Taxawa tesnikishii.</title>
        <authorList>
            <person name="Kurbessoian T."/>
            <person name="Stajich J.E."/>
        </authorList>
    </citation>
    <scope>NUCLEOTIDE SEQUENCE</scope>
    <source>
        <strain evidence="1">JES_112</strain>
    </source>
</reference>
<comment type="caution">
    <text evidence="1">The sequence shown here is derived from an EMBL/GenBank/DDBJ whole genome shotgun (WGS) entry which is preliminary data.</text>
</comment>
<dbReference type="Proteomes" id="UP001172386">
    <property type="component" value="Unassembled WGS sequence"/>
</dbReference>
<dbReference type="EMBL" id="JAPDRQ010000028">
    <property type="protein sequence ID" value="KAJ9660814.1"/>
    <property type="molecule type" value="Genomic_DNA"/>
</dbReference>
<name>A0ACC3AEK4_9EURO</name>
<proteinExistence type="predicted"/>
<protein>
    <submittedName>
        <fullName evidence="1">Uncharacterized protein</fullName>
    </submittedName>
</protein>
<gene>
    <name evidence="1" type="ORF">H2198_002353</name>
</gene>